<evidence type="ECO:0000256" key="1">
    <source>
        <dbReference type="ARBA" id="ARBA00004418"/>
    </source>
</evidence>
<protein>
    <submittedName>
        <fullName evidence="6">ABC transporter substrate-binding protein</fullName>
    </submittedName>
</protein>
<evidence type="ECO:0000313" key="6">
    <source>
        <dbReference type="EMBL" id="MFC4292838.1"/>
    </source>
</evidence>
<comment type="similarity">
    <text evidence="2">Belongs to the bacterial solute-binding protein 5 family.</text>
</comment>
<keyword evidence="7" id="KW-1185">Reference proteome</keyword>
<comment type="subcellular location">
    <subcellularLocation>
        <location evidence="1">Periplasm</location>
    </subcellularLocation>
</comment>
<dbReference type="PROSITE" id="PS51257">
    <property type="entry name" value="PROKAR_LIPOPROTEIN"/>
    <property type="match status" value="1"/>
</dbReference>
<accession>A0ABV8RHU5</accession>
<gene>
    <name evidence="6" type="ORF">ACFOWX_10480</name>
</gene>
<dbReference type="Pfam" id="PF00496">
    <property type="entry name" value="SBP_bac_5"/>
    <property type="match status" value="1"/>
</dbReference>
<dbReference type="PANTHER" id="PTHR30290:SF10">
    <property type="entry name" value="PERIPLASMIC OLIGOPEPTIDE-BINDING PROTEIN-RELATED"/>
    <property type="match status" value="1"/>
</dbReference>
<dbReference type="InterPro" id="IPR000914">
    <property type="entry name" value="SBP_5_dom"/>
</dbReference>
<sequence>MSNSPARPIILRTAILGLIASLTLTGCSRGIDNSRLSVDIIEDKAAGFAISRLPLDPASAYLRAATAQGLVAFDAQGKVIPAMASRWIVTDDGLSYIFRLDKIRWNDGRQVTAKQVADILNSRITELRQSAFGDELIGIDRAVSMTGKVVEIRLKAPMPNLLELLAQPQFGIVFKSTGSGPMIATKSGRAMQLRLKGIDERGNPVLENDRITLQANRASVALTRFKAGQIDLVDGGHFQHLPELTAAKISDGVVQSDPVPGLFGLLFVEAGPFLSVRSNREAIAMAIDRPKLLTSFENFAWKENILLMPDTLQNRASVAPPTWAPLSVDQRQTLARDAIARWKTANGNVRPLRIALPAGPGGKILFARIRRDFVAIGLDARRVSFGDNADLVLVDRVAQMSSPSWYLAQMSCEITSVCNAEADALVEAARMARTAEERQRLLGEAETKLQESRNFIPLANPMRWSLTRDGLLGHSPNPRGLHLLQYLGRPPT</sequence>
<dbReference type="RefSeq" id="WP_381423853.1">
    <property type="nucleotide sequence ID" value="NZ_JBHSDH010000013.1"/>
</dbReference>
<evidence type="ECO:0000256" key="2">
    <source>
        <dbReference type="ARBA" id="ARBA00005695"/>
    </source>
</evidence>
<evidence type="ECO:0000256" key="4">
    <source>
        <dbReference type="ARBA" id="ARBA00022729"/>
    </source>
</evidence>
<dbReference type="Proteomes" id="UP001595887">
    <property type="component" value="Unassembled WGS sequence"/>
</dbReference>
<keyword evidence="3" id="KW-0813">Transport</keyword>
<evidence type="ECO:0000256" key="3">
    <source>
        <dbReference type="ARBA" id="ARBA00022448"/>
    </source>
</evidence>
<dbReference type="PANTHER" id="PTHR30290">
    <property type="entry name" value="PERIPLASMIC BINDING COMPONENT OF ABC TRANSPORTER"/>
    <property type="match status" value="1"/>
</dbReference>
<keyword evidence="4" id="KW-0732">Signal</keyword>
<feature type="domain" description="Solute-binding protein family 5" evidence="5">
    <location>
        <begin position="78"/>
        <end position="335"/>
    </location>
</feature>
<reference evidence="7" key="1">
    <citation type="journal article" date="2019" name="Int. J. Syst. Evol. Microbiol.">
        <title>The Global Catalogue of Microorganisms (GCM) 10K type strain sequencing project: providing services to taxonomists for standard genome sequencing and annotation.</title>
        <authorList>
            <consortium name="The Broad Institute Genomics Platform"/>
            <consortium name="The Broad Institute Genome Sequencing Center for Infectious Disease"/>
            <person name="Wu L."/>
            <person name="Ma J."/>
        </authorList>
    </citation>
    <scope>NUCLEOTIDE SEQUENCE [LARGE SCALE GENOMIC DNA]</scope>
    <source>
        <strain evidence="7">CECT 8531</strain>
    </source>
</reference>
<dbReference type="SUPFAM" id="SSF53850">
    <property type="entry name" value="Periplasmic binding protein-like II"/>
    <property type="match status" value="1"/>
</dbReference>
<comment type="caution">
    <text evidence="6">The sequence shown here is derived from an EMBL/GenBank/DDBJ whole genome shotgun (WGS) entry which is preliminary data.</text>
</comment>
<organism evidence="6 7">
    <name type="scientific">Sphingorhabdus arenilitoris</name>
    <dbReference type="NCBI Taxonomy" id="1490041"/>
    <lineage>
        <taxon>Bacteria</taxon>
        <taxon>Pseudomonadati</taxon>
        <taxon>Pseudomonadota</taxon>
        <taxon>Alphaproteobacteria</taxon>
        <taxon>Sphingomonadales</taxon>
        <taxon>Sphingomonadaceae</taxon>
        <taxon>Sphingorhabdus</taxon>
    </lineage>
</organism>
<evidence type="ECO:0000313" key="7">
    <source>
        <dbReference type="Proteomes" id="UP001595887"/>
    </source>
</evidence>
<proteinExistence type="inferred from homology"/>
<dbReference type="InterPro" id="IPR039424">
    <property type="entry name" value="SBP_5"/>
</dbReference>
<dbReference type="Gene3D" id="3.40.190.10">
    <property type="entry name" value="Periplasmic binding protein-like II"/>
    <property type="match status" value="1"/>
</dbReference>
<dbReference type="Gene3D" id="3.10.105.10">
    <property type="entry name" value="Dipeptide-binding Protein, Domain 3"/>
    <property type="match status" value="1"/>
</dbReference>
<dbReference type="EMBL" id="JBHSDH010000013">
    <property type="protein sequence ID" value="MFC4292838.1"/>
    <property type="molecule type" value="Genomic_DNA"/>
</dbReference>
<evidence type="ECO:0000259" key="5">
    <source>
        <dbReference type="Pfam" id="PF00496"/>
    </source>
</evidence>
<name>A0ABV8RHU5_9SPHN</name>